<accession>A0AAV9E8S8</accession>
<dbReference type="EMBL" id="JAUJYO010000008">
    <property type="protein sequence ID" value="KAK1309722.1"/>
    <property type="molecule type" value="Genomic_DNA"/>
</dbReference>
<dbReference type="InterPro" id="IPR040374">
    <property type="entry name" value="BIC"/>
</dbReference>
<reference evidence="2" key="2">
    <citation type="submission" date="2023-06" db="EMBL/GenBank/DDBJ databases">
        <authorList>
            <person name="Ma L."/>
            <person name="Liu K.-W."/>
            <person name="Li Z."/>
            <person name="Hsiao Y.-Y."/>
            <person name="Qi Y."/>
            <person name="Fu T."/>
            <person name="Tang G."/>
            <person name="Zhang D."/>
            <person name="Sun W.-H."/>
            <person name="Liu D.-K."/>
            <person name="Li Y."/>
            <person name="Chen G.-Z."/>
            <person name="Liu X.-D."/>
            <person name="Liao X.-Y."/>
            <person name="Jiang Y.-T."/>
            <person name="Yu X."/>
            <person name="Hao Y."/>
            <person name="Huang J."/>
            <person name="Zhao X.-W."/>
            <person name="Ke S."/>
            <person name="Chen Y.-Y."/>
            <person name="Wu W.-L."/>
            <person name="Hsu J.-L."/>
            <person name="Lin Y.-F."/>
            <person name="Huang M.-D."/>
            <person name="Li C.-Y."/>
            <person name="Huang L."/>
            <person name="Wang Z.-W."/>
            <person name="Zhao X."/>
            <person name="Zhong W.-Y."/>
            <person name="Peng D.-H."/>
            <person name="Ahmad S."/>
            <person name="Lan S."/>
            <person name="Zhang J.-S."/>
            <person name="Tsai W.-C."/>
            <person name="Van De Peer Y."/>
            <person name="Liu Z.-J."/>
        </authorList>
    </citation>
    <scope>NUCLEOTIDE SEQUENCE</scope>
    <source>
        <strain evidence="2">CP</strain>
        <tissue evidence="2">Leaves</tissue>
    </source>
</reference>
<comment type="caution">
    <text evidence="2">The sequence shown here is derived from an EMBL/GenBank/DDBJ whole genome shotgun (WGS) entry which is preliminary data.</text>
</comment>
<proteinExistence type="predicted"/>
<name>A0AAV9E8S8_ACOCL</name>
<evidence type="ECO:0008006" key="4">
    <source>
        <dbReference type="Google" id="ProtNLM"/>
    </source>
</evidence>
<gene>
    <name evidence="2" type="ORF">QJS10_CPA08g01484</name>
</gene>
<feature type="region of interest" description="Disordered" evidence="1">
    <location>
        <begin position="1"/>
        <end position="57"/>
    </location>
</feature>
<dbReference type="PANTHER" id="PTHR34207:SF2">
    <property type="entry name" value="PROTEIN BIC1"/>
    <property type="match status" value="1"/>
</dbReference>
<organism evidence="2 3">
    <name type="scientific">Acorus calamus</name>
    <name type="common">Sweet flag</name>
    <dbReference type="NCBI Taxonomy" id="4465"/>
    <lineage>
        <taxon>Eukaryota</taxon>
        <taxon>Viridiplantae</taxon>
        <taxon>Streptophyta</taxon>
        <taxon>Embryophyta</taxon>
        <taxon>Tracheophyta</taxon>
        <taxon>Spermatophyta</taxon>
        <taxon>Magnoliopsida</taxon>
        <taxon>Liliopsida</taxon>
        <taxon>Acoraceae</taxon>
        <taxon>Acorus</taxon>
    </lineage>
</organism>
<evidence type="ECO:0000313" key="2">
    <source>
        <dbReference type="EMBL" id="KAK1309722.1"/>
    </source>
</evidence>
<evidence type="ECO:0000313" key="3">
    <source>
        <dbReference type="Proteomes" id="UP001180020"/>
    </source>
</evidence>
<protein>
    <recommendedName>
        <fullName evidence="4">Protein BIC1</fullName>
    </recommendedName>
</protein>
<keyword evidence="3" id="KW-1185">Reference proteome</keyword>
<dbReference type="Proteomes" id="UP001180020">
    <property type="component" value="Unassembled WGS sequence"/>
</dbReference>
<evidence type="ECO:0000256" key="1">
    <source>
        <dbReference type="SAM" id="MobiDB-lite"/>
    </source>
</evidence>
<feature type="compositionally biased region" description="Low complexity" evidence="1">
    <location>
        <begin position="41"/>
        <end position="53"/>
    </location>
</feature>
<dbReference type="AlphaFoldDB" id="A0AAV9E8S8"/>
<reference evidence="2" key="1">
    <citation type="journal article" date="2023" name="Nat. Commun.">
        <title>Diploid and tetraploid genomes of Acorus and the evolution of monocots.</title>
        <authorList>
            <person name="Ma L."/>
            <person name="Liu K.W."/>
            <person name="Li Z."/>
            <person name="Hsiao Y.Y."/>
            <person name="Qi Y."/>
            <person name="Fu T."/>
            <person name="Tang G.D."/>
            <person name="Zhang D."/>
            <person name="Sun W.H."/>
            <person name="Liu D.K."/>
            <person name="Li Y."/>
            <person name="Chen G.Z."/>
            <person name="Liu X.D."/>
            <person name="Liao X.Y."/>
            <person name="Jiang Y.T."/>
            <person name="Yu X."/>
            <person name="Hao Y."/>
            <person name="Huang J."/>
            <person name="Zhao X.W."/>
            <person name="Ke S."/>
            <person name="Chen Y.Y."/>
            <person name="Wu W.L."/>
            <person name="Hsu J.L."/>
            <person name="Lin Y.F."/>
            <person name="Huang M.D."/>
            <person name="Li C.Y."/>
            <person name="Huang L."/>
            <person name="Wang Z.W."/>
            <person name="Zhao X."/>
            <person name="Zhong W.Y."/>
            <person name="Peng D.H."/>
            <person name="Ahmad S."/>
            <person name="Lan S."/>
            <person name="Zhang J.S."/>
            <person name="Tsai W.C."/>
            <person name="Van de Peer Y."/>
            <person name="Liu Z.J."/>
        </authorList>
    </citation>
    <scope>NUCLEOTIDE SEQUENCE</scope>
    <source>
        <strain evidence="2">CP</strain>
    </source>
</reference>
<dbReference type="PANTHER" id="PTHR34207">
    <property type="entry name" value="PROTEIN BIC1"/>
    <property type="match status" value="1"/>
</dbReference>
<sequence length="198" mass="21776">MNNQQLQEDHPIMVLGIRAPRTSAPSETVRHPSSLEAAEDSVGGSPGPSRGAGPQKGFVMVHDVNGPTEEGCGQERLKRHQVQITEMWGQVEDSPGRAGPWKGFAMVPNVDEPKEEGCGRERLKRHRVEMSGRVWIPDMWGQEELMKEWADFSNFDGSLVPNGLMSAREALMGGLKRHRAEMAGRRAGSGGLRIKNPC</sequence>
<dbReference type="GO" id="GO:0009785">
    <property type="term" value="P:blue light signaling pathway"/>
    <property type="evidence" value="ECO:0007669"/>
    <property type="project" value="InterPro"/>
</dbReference>
<dbReference type="CDD" id="cd22645">
    <property type="entry name" value="BIC1_CID"/>
    <property type="match status" value="1"/>
</dbReference>